<protein>
    <submittedName>
        <fullName evidence="2">Uncharacterized protein</fullName>
    </submittedName>
</protein>
<reference evidence="2" key="2">
    <citation type="journal article" date="2015" name="Fish Shellfish Immunol.">
        <title>Early steps in the European eel (Anguilla anguilla)-Vibrio vulnificus interaction in the gills: Role of the RtxA13 toxin.</title>
        <authorList>
            <person name="Callol A."/>
            <person name="Pajuelo D."/>
            <person name="Ebbesson L."/>
            <person name="Teles M."/>
            <person name="MacKenzie S."/>
            <person name="Amaro C."/>
        </authorList>
    </citation>
    <scope>NUCLEOTIDE SEQUENCE</scope>
</reference>
<accession>A0A0E9TV63</accession>
<organism evidence="2">
    <name type="scientific">Anguilla anguilla</name>
    <name type="common">European freshwater eel</name>
    <name type="synonym">Muraena anguilla</name>
    <dbReference type="NCBI Taxonomy" id="7936"/>
    <lineage>
        <taxon>Eukaryota</taxon>
        <taxon>Metazoa</taxon>
        <taxon>Chordata</taxon>
        <taxon>Craniata</taxon>
        <taxon>Vertebrata</taxon>
        <taxon>Euteleostomi</taxon>
        <taxon>Actinopterygii</taxon>
        <taxon>Neopterygii</taxon>
        <taxon>Teleostei</taxon>
        <taxon>Anguilliformes</taxon>
        <taxon>Anguillidae</taxon>
        <taxon>Anguilla</taxon>
    </lineage>
</organism>
<feature type="compositionally biased region" description="Basic and acidic residues" evidence="1">
    <location>
        <begin position="20"/>
        <end position="31"/>
    </location>
</feature>
<feature type="region of interest" description="Disordered" evidence="1">
    <location>
        <begin position="1"/>
        <end position="31"/>
    </location>
</feature>
<dbReference type="EMBL" id="GBXM01051235">
    <property type="protein sequence ID" value="JAH57342.1"/>
    <property type="molecule type" value="Transcribed_RNA"/>
</dbReference>
<feature type="compositionally biased region" description="Basic residues" evidence="1">
    <location>
        <begin position="1"/>
        <end position="11"/>
    </location>
</feature>
<name>A0A0E9TV63_ANGAN</name>
<proteinExistence type="predicted"/>
<sequence length="63" mass="7193">MARITSRRRSDRRSAPSTGRCRDDQKPLRRERDPIAAQRMACSKHSTATCAVLLVSWLQRKPG</sequence>
<reference evidence="2" key="1">
    <citation type="submission" date="2014-11" db="EMBL/GenBank/DDBJ databases">
        <authorList>
            <person name="Amaro Gonzalez C."/>
        </authorList>
    </citation>
    <scope>NUCLEOTIDE SEQUENCE</scope>
</reference>
<dbReference type="AlphaFoldDB" id="A0A0E9TV63"/>
<evidence type="ECO:0000256" key="1">
    <source>
        <dbReference type="SAM" id="MobiDB-lite"/>
    </source>
</evidence>
<evidence type="ECO:0000313" key="2">
    <source>
        <dbReference type="EMBL" id="JAH57342.1"/>
    </source>
</evidence>